<dbReference type="InterPro" id="IPR023393">
    <property type="entry name" value="START-like_dom_sf"/>
</dbReference>
<evidence type="ECO:0000256" key="1">
    <source>
        <dbReference type="SAM" id="MobiDB-lite"/>
    </source>
</evidence>
<evidence type="ECO:0008006" key="6">
    <source>
        <dbReference type="Google" id="ProtNLM"/>
    </source>
</evidence>
<dbReference type="EMBL" id="CAKKTJ010000095">
    <property type="protein sequence ID" value="CAH0474086.1"/>
    <property type="molecule type" value="Genomic_DNA"/>
</dbReference>
<dbReference type="Proteomes" id="UP001160483">
    <property type="component" value="Unassembled WGS sequence"/>
</dbReference>
<evidence type="ECO:0000313" key="5">
    <source>
        <dbReference type="Proteomes" id="UP001160483"/>
    </source>
</evidence>
<proteinExistence type="predicted"/>
<dbReference type="Proteomes" id="UP001158986">
    <property type="component" value="Unassembled WGS sequence"/>
</dbReference>
<feature type="region of interest" description="Disordered" evidence="1">
    <location>
        <begin position="1"/>
        <end position="32"/>
    </location>
</feature>
<comment type="caution">
    <text evidence="2">The sequence shown here is derived from an EMBL/GenBank/DDBJ whole genome shotgun (WGS) entry which is preliminary data.</text>
</comment>
<accession>A0AAU9L1R8</accession>
<dbReference type="InterPro" id="IPR052727">
    <property type="entry name" value="Rab4/Rab5_effector"/>
</dbReference>
<evidence type="ECO:0000313" key="2">
    <source>
        <dbReference type="EMBL" id="CAH0474086.1"/>
    </source>
</evidence>
<dbReference type="EMBL" id="CAKLCB010000264">
    <property type="protein sequence ID" value="CAH0518553.1"/>
    <property type="molecule type" value="Genomic_DNA"/>
</dbReference>
<evidence type="ECO:0000313" key="3">
    <source>
        <dbReference type="EMBL" id="CAH0518553.1"/>
    </source>
</evidence>
<dbReference type="Gene3D" id="3.30.530.20">
    <property type="match status" value="1"/>
</dbReference>
<evidence type="ECO:0000313" key="4">
    <source>
        <dbReference type="Proteomes" id="UP001158986"/>
    </source>
</evidence>
<sequence length="606" mass="67292">MHTSPSVKSGPAFSWVADDDLPPDSKPSMRSPLPVEHFNNVHVSQSKRQEYKDLVRQRVSSMLADEHRYMERRAQQHPVVQHTEWKLLRRIRDFKVYKRRFQGRSRQDVAAEEELPEVAIAVERGNPVMLVDGMVSGTIEDMLYGMSATTQEEMMTGFSITASPEDAALLSIIEHSTVEDPLRSAELLWVLSKFPILNSRDVCFLKATGVGRDGKGVPYGYMVLHSVDVPECPPFDYRKTKILRAKMFFSFLFRESSPGSLNVIGRGIFDLAGGEMLKLVLPHATALIIDGLLKSSSCGEAKKLTLLACQNSDERRKLKALSKKSVCSMCIRGNGRVLPGTRLRLCEVCGVPICKSCTIKNKRMFTGTRKPWHEATCCATCSQQAKRITGVRLGDPDFLVVAEFYSNKSHIPSSSSLSCSAVAVKLATPSPEASTKQDMVDYSPAHSIEEGKHDAAKTTSSIVVTNSTIDDSCADFDFNVSFSSTLSGVNSGECRLHSSAYFHRNVDLVEKLEPRTGVSVDLLKEYAELGDFTEEKVSSGVQAWNESYTVDVDKFTKEGCTVDTDDSLKPSRPTNMVEWMMELQTSAEQAFITAKANEEIMKKAMR</sequence>
<reference evidence="2 4" key="1">
    <citation type="submission" date="2021-11" db="EMBL/GenBank/DDBJ databases">
        <authorList>
            <person name="Islam A."/>
            <person name="Islam S."/>
            <person name="Flora M.S."/>
            <person name="Rahman M."/>
            <person name="Ziaur R.M."/>
            <person name="Epstein J.H."/>
            <person name="Hassan M."/>
            <person name="Klassen M."/>
            <person name="Woodard K."/>
            <person name="Webb A."/>
            <person name="Webby R.J."/>
            <person name="El Zowalaty M.E."/>
        </authorList>
    </citation>
    <scope>NUCLEOTIDE SEQUENCE</scope>
    <source>
        <strain evidence="3">Pbs1</strain>
        <strain evidence="2">Pbs3</strain>
    </source>
</reference>
<name>A0AAU9L1R8_9STRA</name>
<gene>
    <name evidence="3" type="ORF">PBS001_LOCUS5118</name>
    <name evidence="2" type="ORF">PBS003_LOCUS954</name>
</gene>
<protein>
    <recommendedName>
        <fullName evidence="6">FYVE-type domain-containing protein</fullName>
    </recommendedName>
</protein>
<keyword evidence="4" id="KW-1185">Reference proteome</keyword>
<organism evidence="2 5">
    <name type="scientific">Peronospora belbahrii</name>
    <dbReference type="NCBI Taxonomy" id="622444"/>
    <lineage>
        <taxon>Eukaryota</taxon>
        <taxon>Sar</taxon>
        <taxon>Stramenopiles</taxon>
        <taxon>Oomycota</taxon>
        <taxon>Peronosporomycetes</taxon>
        <taxon>Peronosporales</taxon>
        <taxon>Peronosporaceae</taxon>
        <taxon>Peronospora</taxon>
    </lineage>
</organism>
<dbReference type="AlphaFoldDB" id="A0AAU9L1R8"/>
<dbReference type="PANTHER" id="PTHR13510">
    <property type="entry name" value="FYVE-FINGER-CONTAINING RAB5 EFFECTOR PROTEIN RABENOSYN-5-RELATED"/>
    <property type="match status" value="1"/>
</dbReference>
<dbReference type="PANTHER" id="PTHR13510:SF44">
    <property type="entry name" value="RABENOSYN-5"/>
    <property type="match status" value="1"/>
</dbReference>